<dbReference type="PROSITE" id="PS51892">
    <property type="entry name" value="SUBTILASE"/>
    <property type="match status" value="1"/>
</dbReference>
<dbReference type="Gene3D" id="3.40.50.200">
    <property type="entry name" value="Peptidase S8/S53 domain"/>
    <property type="match status" value="1"/>
</dbReference>
<dbReference type="SUPFAM" id="SSF51055">
    <property type="entry name" value="Carbohydrate binding domain"/>
    <property type="match status" value="1"/>
</dbReference>
<dbReference type="Gene3D" id="2.60.40.10">
    <property type="entry name" value="Immunoglobulins"/>
    <property type="match status" value="1"/>
</dbReference>
<feature type="domain" description="PKD" evidence="8">
    <location>
        <begin position="421"/>
        <end position="505"/>
    </location>
</feature>
<dbReference type="KEGG" id="npl:FGF80_09195"/>
<dbReference type="InterPro" id="IPR023828">
    <property type="entry name" value="Peptidase_S8_Ser-AS"/>
</dbReference>
<dbReference type="InterPro" id="IPR036852">
    <property type="entry name" value="Peptidase_S8/S53_dom_sf"/>
</dbReference>
<dbReference type="PROSITE" id="PS50093">
    <property type="entry name" value="PKD"/>
    <property type="match status" value="1"/>
</dbReference>
<dbReference type="InterPro" id="IPR050131">
    <property type="entry name" value="Peptidase_S8_subtilisin-like"/>
</dbReference>
<dbReference type="InterPro" id="IPR000601">
    <property type="entry name" value="PKD_dom"/>
</dbReference>
<evidence type="ECO:0000256" key="4">
    <source>
        <dbReference type="ARBA" id="ARBA00022825"/>
    </source>
</evidence>
<keyword evidence="3 6" id="KW-0378">Hydrolase</keyword>
<dbReference type="PROSITE" id="PS00138">
    <property type="entry name" value="SUBTILASE_SER"/>
    <property type="match status" value="1"/>
</dbReference>
<dbReference type="InterPro" id="IPR006311">
    <property type="entry name" value="TAT_signal"/>
</dbReference>
<dbReference type="RefSeq" id="WP_138653523.1">
    <property type="nucleotide sequence ID" value="NZ_CP040637.1"/>
</dbReference>
<dbReference type="PROSITE" id="PS51318">
    <property type="entry name" value="TAT"/>
    <property type="match status" value="1"/>
</dbReference>
<feature type="active site" description="Charge relay system" evidence="5 6">
    <location>
        <position position="167"/>
    </location>
</feature>
<dbReference type="InterPro" id="IPR015500">
    <property type="entry name" value="Peptidase_S8_subtilisin-rel"/>
</dbReference>
<dbReference type="GO" id="GO:0005975">
    <property type="term" value="P:carbohydrate metabolic process"/>
    <property type="evidence" value="ECO:0007669"/>
    <property type="project" value="InterPro"/>
</dbReference>
<dbReference type="PANTHER" id="PTHR43806">
    <property type="entry name" value="PEPTIDASE S8"/>
    <property type="match status" value="1"/>
</dbReference>
<keyword evidence="2 6" id="KW-0645">Protease</keyword>
<dbReference type="GO" id="GO:0005576">
    <property type="term" value="C:extracellular region"/>
    <property type="evidence" value="ECO:0007669"/>
    <property type="project" value="InterPro"/>
</dbReference>
<dbReference type="InterPro" id="IPR013783">
    <property type="entry name" value="Ig-like_fold"/>
</dbReference>
<name>A0A4V1IF14_9EURY</name>
<dbReference type="PANTHER" id="PTHR43806:SF11">
    <property type="entry name" value="CEREVISIN-RELATED"/>
    <property type="match status" value="1"/>
</dbReference>
<proteinExistence type="inferred from homology"/>
<dbReference type="InterPro" id="IPR036573">
    <property type="entry name" value="CBM_sf_5/12"/>
</dbReference>
<evidence type="ECO:0000256" key="2">
    <source>
        <dbReference type="ARBA" id="ARBA00022670"/>
    </source>
</evidence>
<organism evidence="9 10">
    <name type="scientific">Natrinema pallidum</name>
    <dbReference type="NCBI Taxonomy" id="69527"/>
    <lineage>
        <taxon>Archaea</taxon>
        <taxon>Methanobacteriati</taxon>
        <taxon>Methanobacteriota</taxon>
        <taxon>Stenosarchaea group</taxon>
        <taxon>Halobacteria</taxon>
        <taxon>Halobacteriales</taxon>
        <taxon>Natrialbaceae</taxon>
        <taxon>Natrinema</taxon>
    </lineage>
</organism>
<feature type="region of interest" description="Disordered" evidence="7">
    <location>
        <begin position="427"/>
        <end position="446"/>
    </location>
</feature>
<dbReference type="InterPro" id="IPR022398">
    <property type="entry name" value="Peptidase_S8_His-AS"/>
</dbReference>
<dbReference type="GeneID" id="96156154"/>
<feature type="active site" description="Charge relay system" evidence="5 6">
    <location>
        <position position="203"/>
    </location>
</feature>
<accession>A0A4V1IF14</accession>
<evidence type="ECO:0000256" key="3">
    <source>
        <dbReference type="ARBA" id="ARBA00022801"/>
    </source>
</evidence>
<keyword evidence="4 6" id="KW-0720">Serine protease</keyword>
<dbReference type="InterPro" id="IPR022409">
    <property type="entry name" value="PKD/Chitinase_dom"/>
</dbReference>
<dbReference type="SMART" id="SM00089">
    <property type="entry name" value="PKD"/>
    <property type="match status" value="1"/>
</dbReference>
<protein>
    <submittedName>
        <fullName evidence="9">PKD domain-containing protein</fullName>
    </submittedName>
</protein>
<dbReference type="GO" id="GO:0006508">
    <property type="term" value="P:proteolysis"/>
    <property type="evidence" value="ECO:0007669"/>
    <property type="project" value="UniProtKB-KW"/>
</dbReference>
<dbReference type="Gene3D" id="2.10.10.20">
    <property type="entry name" value="Carbohydrate-binding module superfamily 5/12"/>
    <property type="match status" value="1"/>
</dbReference>
<reference evidence="10" key="1">
    <citation type="submission" date="2019-05" db="EMBL/GenBank/DDBJ databases">
        <title>Complete Genome Sequence and Methylation Pattern of the Halophilic Archaeon Natrinema pallidum BOL6-1.</title>
        <authorList>
            <person name="DasSarma P."/>
            <person name="DasSarma B.P."/>
            <person name="DasSarma S.L."/>
            <person name="Martinez F.L."/>
            <person name="Guzman D."/>
            <person name="Roberts R.J."/>
            <person name="DasSarma S."/>
        </authorList>
    </citation>
    <scope>NUCLEOTIDE SEQUENCE [LARGE SCALE GENOMIC DNA]</scope>
    <source>
        <strain evidence="10">BOL6-1</strain>
    </source>
</reference>
<dbReference type="GO" id="GO:0004553">
    <property type="term" value="F:hydrolase activity, hydrolyzing O-glycosyl compounds"/>
    <property type="evidence" value="ECO:0007669"/>
    <property type="project" value="InterPro"/>
</dbReference>
<dbReference type="EMBL" id="CP040637">
    <property type="protein sequence ID" value="QCW03404.1"/>
    <property type="molecule type" value="Genomic_DNA"/>
</dbReference>
<dbReference type="GO" id="GO:0030246">
    <property type="term" value="F:carbohydrate binding"/>
    <property type="evidence" value="ECO:0007669"/>
    <property type="project" value="InterPro"/>
</dbReference>
<gene>
    <name evidence="9" type="ORF">FGF80_09195</name>
</gene>
<dbReference type="PROSITE" id="PS00137">
    <property type="entry name" value="SUBTILASE_HIS"/>
    <property type="match status" value="1"/>
</dbReference>
<feature type="region of interest" description="Disordered" evidence="7">
    <location>
        <begin position="172"/>
        <end position="217"/>
    </location>
</feature>
<dbReference type="SUPFAM" id="SSF52743">
    <property type="entry name" value="Subtilisin-like"/>
    <property type="match status" value="1"/>
</dbReference>
<evidence type="ECO:0000256" key="7">
    <source>
        <dbReference type="SAM" id="MobiDB-lite"/>
    </source>
</evidence>
<dbReference type="GO" id="GO:0004252">
    <property type="term" value="F:serine-type endopeptidase activity"/>
    <property type="evidence" value="ECO:0007669"/>
    <property type="project" value="UniProtKB-UniRule"/>
</dbReference>
<dbReference type="PRINTS" id="PR00723">
    <property type="entry name" value="SUBTILISIN"/>
</dbReference>
<comment type="similarity">
    <text evidence="1 6">Belongs to the peptidase S8 family.</text>
</comment>
<evidence type="ECO:0000313" key="9">
    <source>
        <dbReference type="EMBL" id="QCW03404.1"/>
    </source>
</evidence>
<evidence type="ECO:0000256" key="1">
    <source>
        <dbReference type="ARBA" id="ARBA00011073"/>
    </source>
</evidence>
<dbReference type="Proteomes" id="UP000307562">
    <property type="component" value="Chromosome"/>
</dbReference>
<dbReference type="InterPro" id="IPR000209">
    <property type="entry name" value="Peptidase_S8/S53_dom"/>
</dbReference>
<evidence type="ECO:0000313" key="10">
    <source>
        <dbReference type="Proteomes" id="UP000307562"/>
    </source>
</evidence>
<dbReference type="SMART" id="SM00495">
    <property type="entry name" value="ChtBD3"/>
    <property type="match status" value="1"/>
</dbReference>
<dbReference type="Pfam" id="PF18911">
    <property type="entry name" value="PKD_4"/>
    <property type="match status" value="1"/>
</dbReference>
<sequence length="559" mass="57453">MANNNDRNGPGRRDILRSVGAIGGITALGGLTAAQPGRDPGPKPNELLVSTAPTTSTVSVQRTVANQLPADANVVHRNETLGYFAVEVPEEASAQSGSTVARSLERTDGVEFVEENGTYYAFDPVETEQRTPDDPDFSQQYAPQQVNAPEAWETTLGSDDVTIAVVDTGADYTHPDLRDRYGSNPGTDPAGDTDDPAARGAKHGTHVSGIASATTDNGSGVAGISNSHLYSVRVLGDGGGSWSDIADGIQWAVDNGADIINLSLGAPQQSGVVESAINYAYNNGTLPIAAAGNDGPCRDCVSYPAAYSNCVAVSALDSSESLARFSNTGPKIDVAGPGVDVLSAVPNGGYERLSGTSMASPAVAGVAALGLAANPDWGPSELRSALEESAVDVGLPSTDQGAGRVDAAALVGNGGEPPEGVTAVADASPTTVEPEKTITFDGGDSSGPIDSYEWEFGDGVSATGQSVTHSYDAEGEYTATLTVTGDGESDSDSVTVTVDEDGTGEQPGDCGDYPAYDNATVYETGDRVAYDGAVWEATVDVMTVPPSRDSWRWEHVTDC</sequence>
<dbReference type="SUPFAM" id="SSF49299">
    <property type="entry name" value="PKD domain"/>
    <property type="match status" value="1"/>
</dbReference>
<dbReference type="InterPro" id="IPR035986">
    <property type="entry name" value="PKD_dom_sf"/>
</dbReference>
<dbReference type="Pfam" id="PF00082">
    <property type="entry name" value="Peptidase_S8"/>
    <property type="match status" value="1"/>
</dbReference>
<feature type="active site" description="Charge relay system" evidence="5 6">
    <location>
        <position position="357"/>
    </location>
</feature>
<evidence type="ECO:0000256" key="6">
    <source>
        <dbReference type="PROSITE-ProRule" id="PRU01240"/>
    </source>
</evidence>
<dbReference type="InterPro" id="IPR003610">
    <property type="entry name" value="CBM5/12"/>
</dbReference>
<keyword evidence="10" id="KW-1185">Reference proteome</keyword>
<dbReference type="CDD" id="cd00146">
    <property type="entry name" value="PKD"/>
    <property type="match status" value="1"/>
</dbReference>
<evidence type="ECO:0000259" key="8">
    <source>
        <dbReference type="PROSITE" id="PS50093"/>
    </source>
</evidence>
<evidence type="ECO:0000256" key="5">
    <source>
        <dbReference type="PIRSR" id="PIRSR615500-1"/>
    </source>
</evidence>
<dbReference type="AlphaFoldDB" id="A0A4V1IF14"/>